<dbReference type="NCBIfam" id="NF041559">
    <property type="entry name" value="BTH_I2691_fam"/>
    <property type="match status" value="1"/>
</dbReference>
<feature type="transmembrane region" description="Helical" evidence="1">
    <location>
        <begin position="806"/>
        <end position="822"/>
    </location>
</feature>
<reference evidence="3 4" key="1">
    <citation type="submission" date="2020-03" db="EMBL/GenBank/DDBJ databases">
        <title>Rahnella aceri sp. nov., isoated from traditional Jeju Makgeolli.</title>
        <authorList>
            <person name="Kim I.S."/>
            <person name="Jeon D."/>
        </authorList>
    </citation>
    <scope>NUCLEOTIDE SEQUENCE [LARGE SCALE GENOMIC DNA]</scope>
    <source>
        <strain evidence="3 4">Lac-M11</strain>
    </source>
</reference>
<keyword evidence="1" id="KW-0812">Transmembrane</keyword>
<evidence type="ECO:0000256" key="1">
    <source>
        <dbReference type="SAM" id="Phobius"/>
    </source>
</evidence>
<evidence type="ECO:0000259" key="2">
    <source>
        <dbReference type="Pfam" id="PF20249"/>
    </source>
</evidence>
<keyword evidence="1" id="KW-1133">Transmembrane helix</keyword>
<protein>
    <recommendedName>
        <fullName evidence="2">Toxin VasX N-terminal region domain-containing protein</fullName>
    </recommendedName>
</protein>
<keyword evidence="1" id="KW-0472">Membrane</keyword>
<gene>
    <name evidence="3" type="ORF">GW579_14780</name>
</gene>
<dbReference type="InterPro" id="IPR048126">
    <property type="entry name" value="Toxin_VasX"/>
</dbReference>
<sequence length="997" mass="108561">MASDNQISQYADASEQASLLPSGCKVCKRSGIPIFPLRVAAVPKALVNSGWQPAVPKQDAELTGGEFKYALRTLRMGYLYVLLDKRVWQAYQVTADGYLRQFDPQDMPEGDSVEPISQACREQGHCINASFINIDDKKYKQAWLAFSSDPWSEVVLDEYKSGKRPSSRFTQITLSSLKADPSTVPGALALDPSLAALKANVAEYATTIYPNLEKVADEPPGGAHGFYPRIESANALGLRVAQLNSQYECKIAALPVNDTVGVVQELNIGRIQIVEARQLYTQSPGVLHKTLVSQAIDSYMNSLKKAIDENSQPRYDAPTNMPTVWGGEVIPKEQVARETWAEQYGRLLKSYKEADRAAFAADYEAKQKNWQKRIEAIGIDLAAWYQTQLWLNVIKHDYAPETCAAGWATQFATVTVCLQGGAQDKTLDNVWKPWLKDADSPAYIGIMGAAPSLLGAVFSGSSGYSYAKTLFGSDEYADYLKSPALQKAWASRVTSVSGSLNRLALKAEDATSQGFRRIMQHAAINAAGQEVTFIEFTTTLGKYQELVRKGAWLEPAMAENTAAFGGMVQRGGTSAAGQAMLINDPVLQARLITVRASVPGSLNDVKNILNKNGKFSPDTLASSPLKVSVGSFQPEAGTVISQVSEKQLQAIYKERTMRYVSGNSVGIVLSSIMLALQISDWNKNTQNLKEAIGDDTDARLTYSINRLMVLSAATEIAGFGRMLSIKNSWEVLPENFVHPLIRAGGVIAGVASIVDGVRMSISSKNAYKDGDSAAGDMYQKAAAFTIVGGLFGVGGAYLGIFTLMGPAGIGALLILAGAVYAFEAEALRSTPFEVWLRRCCYGIPRDQDVIWQAENTVDLKSCLTAFNAIVNGMVAEVGFEGLSELQGQRLTKLEIHLSLPGCDEATSAWELNLTGGNDVLLTEVHNITGKENGREALPTSQYHSGRYKRISTDSGMEIRAEIWVSESRYTEAALQVSYWPDKYDAEYQLGLTVNANR</sequence>
<organism evidence="3 4">
    <name type="scientific">Rahnella contaminans</name>
    <dbReference type="NCBI Taxonomy" id="2703882"/>
    <lineage>
        <taxon>Bacteria</taxon>
        <taxon>Pseudomonadati</taxon>
        <taxon>Pseudomonadota</taxon>
        <taxon>Gammaproteobacteria</taxon>
        <taxon>Enterobacterales</taxon>
        <taxon>Yersiniaceae</taxon>
        <taxon>Rahnella</taxon>
    </lineage>
</organism>
<evidence type="ECO:0000313" key="3">
    <source>
        <dbReference type="EMBL" id="NGX88342.1"/>
    </source>
</evidence>
<keyword evidence="4" id="KW-1185">Reference proteome</keyword>
<dbReference type="EMBL" id="JAADJS010000003">
    <property type="protein sequence ID" value="NGX88342.1"/>
    <property type="molecule type" value="Genomic_DNA"/>
</dbReference>
<evidence type="ECO:0000313" key="4">
    <source>
        <dbReference type="Proteomes" id="UP000476696"/>
    </source>
</evidence>
<dbReference type="Proteomes" id="UP000476696">
    <property type="component" value="Unassembled WGS sequence"/>
</dbReference>
<accession>A0A6M2B6R1</accession>
<dbReference type="RefSeq" id="WP_165059774.1">
    <property type="nucleotide sequence ID" value="NZ_JAADJS010000003.1"/>
</dbReference>
<dbReference type="Pfam" id="PF20249">
    <property type="entry name" value="VasX_N"/>
    <property type="match status" value="1"/>
</dbReference>
<comment type="caution">
    <text evidence="3">The sequence shown here is derived from an EMBL/GenBank/DDBJ whole genome shotgun (WGS) entry which is preliminary data.</text>
</comment>
<dbReference type="AlphaFoldDB" id="A0A6M2B6R1"/>
<name>A0A6M2B6R1_9GAMM</name>
<feature type="domain" description="Toxin VasX N-terminal region" evidence="2">
    <location>
        <begin position="24"/>
        <end position="177"/>
    </location>
</feature>
<dbReference type="InterPro" id="IPR046864">
    <property type="entry name" value="VasX_N"/>
</dbReference>
<dbReference type="CDD" id="cd20707">
    <property type="entry name" value="MIX_III"/>
    <property type="match status" value="1"/>
</dbReference>
<proteinExistence type="predicted"/>